<protein>
    <submittedName>
        <fullName evidence="2">Putative kinase</fullName>
    </submittedName>
</protein>
<organism evidence="2 3">
    <name type="scientific">Actinoplanes digitatis</name>
    <dbReference type="NCBI Taxonomy" id="1868"/>
    <lineage>
        <taxon>Bacteria</taxon>
        <taxon>Bacillati</taxon>
        <taxon>Actinomycetota</taxon>
        <taxon>Actinomycetes</taxon>
        <taxon>Micromonosporales</taxon>
        <taxon>Micromonosporaceae</taxon>
        <taxon>Actinoplanes</taxon>
    </lineage>
</organism>
<proteinExistence type="predicted"/>
<reference evidence="2 3" key="1">
    <citation type="submission" date="2020-08" db="EMBL/GenBank/DDBJ databases">
        <title>Sequencing the genomes of 1000 actinobacteria strains.</title>
        <authorList>
            <person name="Klenk H.-P."/>
        </authorList>
    </citation>
    <scope>NUCLEOTIDE SEQUENCE [LARGE SCALE GENOMIC DNA]</scope>
    <source>
        <strain evidence="2 3">DSM 43149</strain>
    </source>
</reference>
<comment type="caution">
    <text evidence="2">The sequence shown here is derived from an EMBL/GenBank/DDBJ whole genome shotgun (WGS) entry which is preliminary data.</text>
</comment>
<evidence type="ECO:0000313" key="2">
    <source>
        <dbReference type="EMBL" id="MBB4766180.1"/>
    </source>
</evidence>
<dbReference type="Pfam" id="PF05729">
    <property type="entry name" value="NACHT"/>
    <property type="match status" value="1"/>
</dbReference>
<gene>
    <name evidence="2" type="ORF">BJ971_006736</name>
</gene>
<name>A0A7W7I4A5_9ACTN</name>
<keyword evidence="2" id="KW-0808">Transferase</keyword>
<dbReference type="Proteomes" id="UP000578112">
    <property type="component" value="Unassembled WGS sequence"/>
</dbReference>
<dbReference type="GO" id="GO:0016301">
    <property type="term" value="F:kinase activity"/>
    <property type="evidence" value="ECO:0007669"/>
    <property type="project" value="UniProtKB-KW"/>
</dbReference>
<keyword evidence="3" id="KW-1185">Reference proteome</keyword>
<dbReference type="InterPro" id="IPR007111">
    <property type="entry name" value="NACHT_NTPase"/>
</dbReference>
<dbReference type="SMART" id="SM00382">
    <property type="entry name" value="AAA"/>
    <property type="match status" value="1"/>
</dbReference>
<dbReference type="RefSeq" id="WP_184997291.1">
    <property type="nucleotide sequence ID" value="NZ_BOMK01000051.1"/>
</dbReference>
<evidence type="ECO:0000259" key="1">
    <source>
        <dbReference type="SMART" id="SM00382"/>
    </source>
</evidence>
<dbReference type="AlphaFoldDB" id="A0A7W7I4A5"/>
<sequence length="1069" mass="117205">MRSRPLGYADAVRLLGGADSPVIKALSAATGAAAAAVTVGSLGANDFFALRGELITWGNALATGLRERVTGVRRFDRTQRLVAAHAIIVVTAFYEALDAVLADHPEVDLALAGLSAGEQVAIATSTAASTRYADLVQVLVDTPPPMPAPHRPFETTVGALAEYYGSASSALRDFLSGLSAFEGHDDAVGRTLQAVDEQVRRVAVERYTQAYRTLVTQAPEFGVWAGMVEAQATRTLLRDSVSDLSAQLADLRAVSGAVAVDAVLTGLGRRYRIGLESAILGSAHTHSYVVLPSLGDGYINPHGRTAVAGPHDLPATEQWWERSTAVDDVQGFLLAHLTGPDALATPLVVLGQPGSGKSAMTRTLAARLPAADFLVVRVELRNVPADASIQAQIEEALLQMLGERVSWPDLARRAGDALPVVILDGFDELLQATGMNRADYLDQIRRFQQREGELDRPVAVLVTSRTVVADRARFPNETVVLRLEPFDEPQVRAWLEVWNAHNTAGLAGRGLRPLSAETVLAHGELASQPLLLLLLALYDAGANALQSAGGDIRGVDLYERLFADFVEREVDKQRRDHTDDRRREEIEAEWRRLGAVAVAILNRGGDVILEAELDADIPQLLSERDLSPARADAVHRALTVGQLMVGRFFFVHESRATRDTGGPERSFEFLHATFGDFLAARQIVAYLVDLAEEREHQRRRQGVIDPGPLHSATSFVTIARRPPLWDFCRRMLARLPAERRRACRELVLELLPDAGYPHPTWTRGAYEPYRTPAAARHAAFSANLVCFAVLLSDGPVDAVELVGEPVVINWRRQALLWQSQLEPEDRKRLWQALRVAWRLDADPTRLEVRPEDGAMIGVYESLPWPPEDRPPTLRPDEHEAVIAPDVSVAPESRLGRTLRWSAFVQTAHDVRECLYDLMPYWRGTGTTPLLHQVEGQPFPVSEAGLLLQILLTPADPAQRALRADQYRWAFALMAEPRQRRLLIRQLVDDAAMLSDRSLLTIFGQLSGGDLYRSAADGERILTDLAARPESGIALAAALLGIVSWGLSDASDNPVRRHRSHLYRVLGFPT</sequence>
<dbReference type="InterPro" id="IPR054567">
    <property type="entry name" value="NNH7"/>
</dbReference>
<dbReference type="Gene3D" id="3.40.50.300">
    <property type="entry name" value="P-loop containing nucleotide triphosphate hydrolases"/>
    <property type="match status" value="1"/>
</dbReference>
<dbReference type="Pfam" id="PF22738">
    <property type="entry name" value="NNH7"/>
    <property type="match status" value="1"/>
</dbReference>
<accession>A0A7W7I4A5</accession>
<dbReference type="SUPFAM" id="SSF52540">
    <property type="entry name" value="P-loop containing nucleoside triphosphate hydrolases"/>
    <property type="match status" value="1"/>
</dbReference>
<feature type="domain" description="AAA+ ATPase" evidence="1">
    <location>
        <begin position="343"/>
        <end position="484"/>
    </location>
</feature>
<dbReference type="InterPro" id="IPR003593">
    <property type="entry name" value="AAA+_ATPase"/>
</dbReference>
<keyword evidence="2" id="KW-0418">Kinase</keyword>
<evidence type="ECO:0000313" key="3">
    <source>
        <dbReference type="Proteomes" id="UP000578112"/>
    </source>
</evidence>
<dbReference type="EMBL" id="JACHNH010000001">
    <property type="protein sequence ID" value="MBB4766180.1"/>
    <property type="molecule type" value="Genomic_DNA"/>
</dbReference>
<dbReference type="InterPro" id="IPR027417">
    <property type="entry name" value="P-loop_NTPase"/>
</dbReference>